<evidence type="ECO:0000256" key="3">
    <source>
        <dbReference type="ARBA" id="ARBA00022946"/>
    </source>
</evidence>
<evidence type="ECO:0000256" key="4">
    <source>
        <dbReference type="ARBA" id="ARBA00022980"/>
    </source>
</evidence>
<evidence type="ECO:0000313" key="10">
    <source>
        <dbReference type="EMBL" id="KAF6071874.1"/>
    </source>
</evidence>
<dbReference type="GO" id="GO:0006412">
    <property type="term" value="P:translation"/>
    <property type="evidence" value="ECO:0007669"/>
    <property type="project" value="InterPro"/>
</dbReference>
<comment type="similarity">
    <text evidence="2 8">Belongs to the universal ribosomal protein uL3 family.</text>
</comment>
<dbReference type="InterPro" id="IPR036789">
    <property type="entry name" value="Ribosomal_uL6-like_a/b-dom_sf"/>
</dbReference>
<dbReference type="Proteomes" id="UP000536275">
    <property type="component" value="Unassembled WGS sequence"/>
</dbReference>
<name>A0A8H6C595_CANAX</name>
<dbReference type="PANTHER" id="PTHR11229">
    <property type="entry name" value="50S RIBOSOMAL PROTEIN L3"/>
    <property type="match status" value="1"/>
</dbReference>
<feature type="region of interest" description="Disordered" evidence="9">
    <location>
        <begin position="385"/>
        <end position="409"/>
    </location>
</feature>
<evidence type="ECO:0000256" key="1">
    <source>
        <dbReference type="ARBA" id="ARBA00004173"/>
    </source>
</evidence>
<gene>
    <name evidence="10" type="ORF">FOB64_000830</name>
</gene>
<sequence length="480" mass="53057">MFTATKTATTTTTSICRLFSTSTKTLSNVGKKPIRLYEGVNYSIESIPVEFCKKFTKRNKTFILDRQIITSGPLGKLRVEIPEFINISENNTNENDKSIIVSVKKPENKIQRSLWGTYRSILYNNIIGITEGHLSIVKFVGTGYRAILEKDPQTGEDIISLKIGLPFTPKLKIPKGLKVSSPNPARLVIEGSDKQQVKLFAAFIREHKKPEPYKGKAKITSIHAITSLKTTAPTRNHTIQESTKRKLLLERPGLFAIKRGMITWFNEKGEHIPATVLEVDSCEVLGYKLFKDFGYTAVIMGTIDKLKNVKSTNDLRIFETAKVSPKQKIGEFKIRSIDNDIESKLIPVGTELTADYFSVGQKVDVKGVTKGKGFAGVMKRWGFSGGRATHGTSKAHRTPGATGGNQNPGRVFPGKKMPGRMGHQNNTGFNLEVLHTDGEAGILIVKGNVPGPKKSIIKVSDAIKEYGNSINNTIPQEKQD</sequence>
<evidence type="ECO:0000256" key="7">
    <source>
        <dbReference type="ARBA" id="ARBA00035209"/>
    </source>
</evidence>
<dbReference type="Gene3D" id="3.90.930.12">
    <property type="entry name" value="Ribosomal protein L6, alpha-beta domain"/>
    <property type="match status" value="2"/>
</dbReference>
<dbReference type="EMBL" id="JABWAD010000010">
    <property type="protein sequence ID" value="KAF6071874.1"/>
    <property type="molecule type" value="Genomic_DNA"/>
</dbReference>
<dbReference type="SUPFAM" id="SSF56053">
    <property type="entry name" value="Ribosomal protein L6"/>
    <property type="match status" value="2"/>
</dbReference>
<evidence type="ECO:0000256" key="5">
    <source>
        <dbReference type="ARBA" id="ARBA00023128"/>
    </source>
</evidence>
<evidence type="ECO:0000256" key="6">
    <source>
        <dbReference type="ARBA" id="ARBA00023274"/>
    </source>
</evidence>
<dbReference type="PRINTS" id="PR00059">
    <property type="entry name" value="RIBOSOMALL6"/>
</dbReference>
<proteinExistence type="inferred from homology"/>
<dbReference type="NCBIfam" id="TIGR03625">
    <property type="entry name" value="L3_bact"/>
    <property type="match status" value="1"/>
</dbReference>
<dbReference type="PROSITE" id="PS00474">
    <property type="entry name" value="RIBOSOMAL_L3"/>
    <property type="match status" value="1"/>
</dbReference>
<dbReference type="GO" id="GO:0003735">
    <property type="term" value="F:structural constituent of ribosome"/>
    <property type="evidence" value="ECO:0007669"/>
    <property type="project" value="InterPro"/>
</dbReference>
<dbReference type="InterPro" id="IPR019927">
    <property type="entry name" value="Ribosomal_uL3_bac/org-type"/>
</dbReference>
<keyword evidence="6 8" id="KW-0687">Ribonucleoprotein</keyword>
<organism evidence="10 11">
    <name type="scientific">Candida albicans</name>
    <name type="common">Yeast</name>
    <dbReference type="NCBI Taxonomy" id="5476"/>
    <lineage>
        <taxon>Eukaryota</taxon>
        <taxon>Fungi</taxon>
        <taxon>Dikarya</taxon>
        <taxon>Ascomycota</taxon>
        <taxon>Saccharomycotina</taxon>
        <taxon>Pichiomycetes</taxon>
        <taxon>Debaryomycetaceae</taxon>
        <taxon>Candida/Lodderomyces clade</taxon>
        <taxon>Candida</taxon>
    </lineage>
</organism>
<evidence type="ECO:0000256" key="2">
    <source>
        <dbReference type="ARBA" id="ARBA00006540"/>
    </source>
</evidence>
<dbReference type="PANTHER" id="PTHR11229:SF8">
    <property type="entry name" value="LARGE RIBOSOMAL SUBUNIT PROTEIN UL3M"/>
    <property type="match status" value="1"/>
</dbReference>
<dbReference type="InterPro" id="IPR019926">
    <property type="entry name" value="Ribosomal_uL3_CS"/>
</dbReference>
<evidence type="ECO:0000313" key="11">
    <source>
        <dbReference type="Proteomes" id="UP000536275"/>
    </source>
</evidence>
<dbReference type="GO" id="GO:0019843">
    <property type="term" value="F:rRNA binding"/>
    <property type="evidence" value="ECO:0007669"/>
    <property type="project" value="InterPro"/>
</dbReference>
<accession>A0A8H6C595</accession>
<dbReference type="AlphaFoldDB" id="A0A8H6C595"/>
<keyword evidence="4 8" id="KW-0689">Ribosomal protein</keyword>
<dbReference type="Pfam" id="PF00297">
    <property type="entry name" value="Ribosomal_L3"/>
    <property type="match status" value="1"/>
</dbReference>
<dbReference type="GO" id="GO:0005762">
    <property type="term" value="C:mitochondrial large ribosomal subunit"/>
    <property type="evidence" value="ECO:0007669"/>
    <property type="project" value="TreeGrafter"/>
</dbReference>
<dbReference type="Gene3D" id="2.40.30.10">
    <property type="entry name" value="Translation factors"/>
    <property type="match status" value="2"/>
</dbReference>
<keyword evidence="5" id="KW-0496">Mitochondrion</keyword>
<protein>
    <recommendedName>
        <fullName evidence="7">Large ribosomal subunit protein uL3m</fullName>
    </recommendedName>
</protein>
<dbReference type="FunFam" id="2.40.30.10:FF:000004">
    <property type="entry name" value="50S ribosomal protein L3"/>
    <property type="match status" value="1"/>
</dbReference>
<comment type="caution">
    <text evidence="10">The sequence shown here is derived from an EMBL/GenBank/DDBJ whole genome shotgun (WGS) entry which is preliminary data.</text>
</comment>
<keyword evidence="3" id="KW-0809">Transit peptide</keyword>
<evidence type="ECO:0000256" key="8">
    <source>
        <dbReference type="RuleBase" id="RU003905"/>
    </source>
</evidence>
<dbReference type="SUPFAM" id="SSF50447">
    <property type="entry name" value="Translation proteins"/>
    <property type="match status" value="1"/>
</dbReference>
<dbReference type="InterPro" id="IPR000597">
    <property type="entry name" value="Ribosomal_uL3"/>
</dbReference>
<dbReference type="InterPro" id="IPR009000">
    <property type="entry name" value="Transl_B-barrel_sf"/>
</dbReference>
<comment type="subcellular location">
    <subcellularLocation>
        <location evidence="1">Mitochondrion</location>
    </subcellularLocation>
</comment>
<dbReference type="InterPro" id="IPR019906">
    <property type="entry name" value="Ribosomal_uL6_bac-type"/>
</dbReference>
<dbReference type="FunFam" id="3.90.930.12:FF:000021">
    <property type="match status" value="1"/>
</dbReference>
<evidence type="ECO:0000256" key="9">
    <source>
        <dbReference type="SAM" id="MobiDB-lite"/>
    </source>
</evidence>
<reference evidence="10 11" key="1">
    <citation type="submission" date="2020-03" db="EMBL/GenBank/DDBJ databases">
        <title>FDA dAtabase for Regulatory Grade micrObial Sequences (FDA-ARGOS): Supporting development and validation of Infectious Disease Dx tests.</title>
        <authorList>
            <person name="Campos J."/>
            <person name="Goldberg B."/>
            <person name="Tallon L."/>
            <person name="Sadzewicz L."/>
            <person name="Vavikolanu K."/>
            <person name="Mehta A."/>
            <person name="Aluvathingal J."/>
            <person name="Nadendla S."/>
            <person name="Nandy P."/>
            <person name="Geyer C."/>
            <person name="Yan Y."/>
            <person name="Sichtig H."/>
        </authorList>
    </citation>
    <scope>NUCLEOTIDE SEQUENCE [LARGE SCALE GENOMIC DNA]</scope>
    <source>
        <strain evidence="10 11">FDAARGOS_656</strain>
    </source>
</reference>